<proteinExistence type="predicted"/>
<reference evidence="1" key="1">
    <citation type="submission" date="2021-01" db="EMBL/GenBank/DDBJ databases">
        <authorList>
            <consortium name="Genoscope - CEA"/>
            <person name="William W."/>
        </authorList>
    </citation>
    <scope>NUCLEOTIDE SEQUENCE</scope>
</reference>
<evidence type="ECO:0000313" key="1">
    <source>
        <dbReference type="EMBL" id="CAD8066799.1"/>
    </source>
</evidence>
<dbReference type="EMBL" id="CAJJDM010000038">
    <property type="protein sequence ID" value="CAD8066799.1"/>
    <property type="molecule type" value="Genomic_DNA"/>
</dbReference>
<comment type="caution">
    <text evidence="1">The sequence shown here is derived from an EMBL/GenBank/DDBJ whole genome shotgun (WGS) entry which is preliminary data.</text>
</comment>
<organism evidence="1 2">
    <name type="scientific">Paramecium primaurelia</name>
    <dbReference type="NCBI Taxonomy" id="5886"/>
    <lineage>
        <taxon>Eukaryota</taxon>
        <taxon>Sar</taxon>
        <taxon>Alveolata</taxon>
        <taxon>Ciliophora</taxon>
        <taxon>Intramacronucleata</taxon>
        <taxon>Oligohymenophorea</taxon>
        <taxon>Peniculida</taxon>
        <taxon>Parameciidae</taxon>
        <taxon>Paramecium</taxon>
    </lineage>
</organism>
<keyword evidence="2" id="KW-1185">Reference proteome</keyword>
<evidence type="ECO:0000313" key="2">
    <source>
        <dbReference type="Proteomes" id="UP000688137"/>
    </source>
</evidence>
<accession>A0A8S1LJ51</accession>
<sequence length="95" mass="11075">MLSCFRGGGSFDLDGDGMKNGRWIDLSYGFKGDYQITYQGEYLKGNKVGRWDIYIESRMSRILNRCDLYYVTFFQVMVDNITWQVMGLIQEDGLN</sequence>
<gene>
    <name evidence="1" type="ORF">PPRIM_AZ9-3.1.T0390304</name>
</gene>
<protein>
    <submittedName>
        <fullName evidence="1">Uncharacterized protein</fullName>
    </submittedName>
</protein>
<name>A0A8S1LJ51_PARPR</name>
<dbReference type="PANTHER" id="PTHR33706:SF1">
    <property type="entry name" value="TPR REPEAT PROTEIN"/>
    <property type="match status" value="1"/>
</dbReference>
<dbReference type="AlphaFoldDB" id="A0A8S1LJ51"/>
<dbReference type="Proteomes" id="UP000688137">
    <property type="component" value="Unassembled WGS sequence"/>
</dbReference>
<dbReference type="PANTHER" id="PTHR33706">
    <property type="entry name" value="MORN VARIANT REPEAT PROTEIN"/>
    <property type="match status" value="1"/>
</dbReference>